<reference evidence="1" key="1">
    <citation type="submission" date="2019-10" db="EMBL/GenBank/DDBJ databases">
        <title>Description of Paenibacillus glebae sp. nov.</title>
        <authorList>
            <person name="Carlier A."/>
            <person name="Qi S."/>
        </authorList>
    </citation>
    <scope>NUCLEOTIDE SEQUENCE</scope>
    <source>
        <strain evidence="1">LMG 31456</strain>
    </source>
</reference>
<dbReference type="Proteomes" id="UP000641588">
    <property type="component" value="Unassembled WGS sequence"/>
</dbReference>
<name>A0A972GUB6_9BACL</name>
<evidence type="ECO:0000313" key="1">
    <source>
        <dbReference type="EMBL" id="NOU96478.1"/>
    </source>
</evidence>
<protein>
    <submittedName>
        <fullName evidence="1">Uncharacterized protein</fullName>
    </submittedName>
</protein>
<keyword evidence="2" id="KW-1185">Reference proteome</keyword>
<organism evidence="1 2">
    <name type="scientific">Paenibacillus foliorum</name>
    <dbReference type="NCBI Taxonomy" id="2654974"/>
    <lineage>
        <taxon>Bacteria</taxon>
        <taxon>Bacillati</taxon>
        <taxon>Bacillota</taxon>
        <taxon>Bacilli</taxon>
        <taxon>Bacillales</taxon>
        <taxon>Paenibacillaceae</taxon>
        <taxon>Paenibacillus</taxon>
    </lineage>
</organism>
<gene>
    <name evidence="1" type="ORF">GC093_25145</name>
</gene>
<dbReference type="RefSeq" id="WP_171654716.1">
    <property type="nucleotide sequence ID" value="NZ_WHOD01000098.1"/>
</dbReference>
<evidence type="ECO:0000313" key="2">
    <source>
        <dbReference type="Proteomes" id="UP000641588"/>
    </source>
</evidence>
<comment type="caution">
    <text evidence="1">The sequence shown here is derived from an EMBL/GenBank/DDBJ whole genome shotgun (WGS) entry which is preliminary data.</text>
</comment>
<sequence length="65" mass="7667">MKRIGTRGIFMLNNKDIQTFVKHLAFSDDHILEEFTLTLEGRELTHEDARKFIAFIRAERSSNRT</sequence>
<proteinExistence type="predicted"/>
<dbReference type="AlphaFoldDB" id="A0A972GUB6"/>
<dbReference type="EMBL" id="WHOD01000098">
    <property type="protein sequence ID" value="NOU96478.1"/>
    <property type="molecule type" value="Genomic_DNA"/>
</dbReference>
<accession>A0A972GUB6</accession>